<comment type="caution">
    <text evidence="1">The sequence shown here is derived from an EMBL/GenBank/DDBJ whole genome shotgun (WGS) entry which is preliminary data.</text>
</comment>
<proteinExistence type="predicted"/>
<organism evidence="1 2">
    <name type="scientific">Cryomyces antarcticus</name>
    <dbReference type="NCBI Taxonomy" id="329879"/>
    <lineage>
        <taxon>Eukaryota</taxon>
        <taxon>Fungi</taxon>
        <taxon>Dikarya</taxon>
        <taxon>Ascomycota</taxon>
        <taxon>Pezizomycotina</taxon>
        <taxon>Dothideomycetes</taxon>
        <taxon>Dothideomycetes incertae sedis</taxon>
        <taxon>Cryomyces</taxon>
    </lineage>
</organism>
<name>A0ABR0LIV1_9PEZI</name>
<gene>
    <name evidence="1" type="ORF">LTR16_010635</name>
</gene>
<reference evidence="1 2" key="1">
    <citation type="submission" date="2023-08" db="EMBL/GenBank/DDBJ databases">
        <title>Black Yeasts Isolated from many extreme environments.</title>
        <authorList>
            <person name="Coleine C."/>
            <person name="Stajich J.E."/>
            <person name="Selbmann L."/>
        </authorList>
    </citation>
    <scope>NUCLEOTIDE SEQUENCE [LARGE SCALE GENOMIC DNA]</scope>
    <source>
        <strain evidence="1 2">CCFEE 536</strain>
    </source>
</reference>
<sequence length="150" mass="17338">RTPAQTGCETRRARRHRRSDGLQLAAELLHGVRRQLHCGLHPRTLVWQLRRAGEPYRAGQGHVSEHDGLGDRVCGCECEPAGESELCEPELGVFRPYRLHHALLLLRLLPLLRVKRRPQRRDAEPRRQADGHRLLVSRRRCHGRRAQGQR</sequence>
<evidence type="ECO:0000313" key="1">
    <source>
        <dbReference type="EMBL" id="KAK5179607.1"/>
    </source>
</evidence>
<dbReference type="Proteomes" id="UP001357485">
    <property type="component" value="Unassembled WGS sequence"/>
</dbReference>
<dbReference type="EMBL" id="JAVRRA010019490">
    <property type="protein sequence ID" value="KAK5179607.1"/>
    <property type="molecule type" value="Genomic_DNA"/>
</dbReference>
<feature type="non-terminal residue" evidence="1">
    <location>
        <position position="150"/>
    </location>
</feature>
<protein>
    <submittedName>
        <fullName evidence="1">Uncharacterized protein</fullName>
    </submittedName>
</protein>
<evidence type="ECO:0000313" key="2">
    <source>
        <dbReference type="Proteomes" id="UP001357485"/>
    </source>
</evidence>
<feature type="non-terminal residue" evidence="1">
    <location>
        <position position="1"/>
    </location>
</feature>
<keyword evidence="2" id="KW-1185">Reference proteome</keyword>
<accession>A0ABR0LIV1</accession>